<accession>A0A7R9L5Y3</accession>
<dbReference type="EMBL" id="CAJPIZ010014775">
    <property type="protein sequence ID" value="CAG2114927.1"/>
    <property type="molecule type" value="Genomic_DNA"/>
</dbReference>
<dbReference type="OrthoDB" id="10031018at2759"/>
<dbReference type="Gene3D" id="3.80.10.10">
    <property type="entry name" value="Ribonuclease Inhibitor"/>
    <property type="match status" value="1"/>
</dbReference>
<sequence>MQLKVVFVVVLLILCPLLSLGARYRCYTGTIPGCTCTATYIDYTYKTTLSCNAGVGSVNDLSNTILKTSGYQFDDVIFSAYPNSRFPAKMFDETTVIKRLIIKDSPLLEGFGTNGAAPTGVFTNLGKSLETIVLDNLPKLRDVEYENIGKQLSPTKIKALDDVTETPSDKGSLEAFSENTFKHFLKADFVDLSGNPLSCDCSRLPNNFESEENKILFQGSICSTPASIKGLQYGSTCMHVAYLFGDHYKVEYLERYSV</sequence>
<dbReference type="EMBL" id="OC869350">
    <property type="protein sequence ID" value="CAD7634497.1"/>
    <property type="molecule type" value="Genomic_DNA"/>
</dbReference>
<evidence type="ECO:0000256" key="1">
    <source>
        <dbReference type="SAM" id="SignalP"/>
    </source>
</evidence>
<evidence type="ECO:0000313" key="2">
    <source>
        <dbReference type="EMBL" id="CAD7634497.1"/>
    </source>
</evidence>
<dbReference type="InterPro" id="IPR032675">
    <property type="entry name" value="LRR_dom_sf"/>
</dbReference>
<evidence type="ECO:0000313" key="3">
    <source>
        <dbReference type="Proteomes" id="UP000759131"/>
    </source>
</evidence>
<dbReference type="AlphaFoldDB" id="A0A7R9L5Y3"/>
<organism evidence="2">
    <name type="scientific">Medioppia subpectinata</name>
    <dbReference type="NCBI Taxonomy" id="1979941"/>
    <lineage>
        <taxon>Eukaryota</taxon>
        <taxon>Metazoa</taxon>
        <taxon>Ecdysozoa</taxon>
        <taxon>Arthropoda</taxon>
        <taxon>Chelicerata</taxon>
        <taxon>Arachnida</taxon>
        <taxon>Acari</taxon>
        <taxon>Acariformes</taxon>
        <taxon>Sarcoptiformes</taxon>
        <taxon>Oribatida</taxon>
        <taxon>Brachypylina</taxon>
        <taxon>Oppioidea</taxon>
        <taxon>Oppiidae</taxon>
        <taxon>Medioppia</taxon>
    </lineage>
</organism>
<keyword evidence="3" id="KW-1185">Reference proteome</keyword>
<dbReference type="Proteomes" id="UP000759131">
    <property type="component" value="Unassembled WGS sequence"/>
</dbReference>
<keyword evidence="1" id="KW-0732">Signal</keyword>
<reference evidence="2" key="1">
    <citation type="submission" date="2020-11" db="EMBL/GenBank/DDBJ databases">
        <authorList>
            <person name="Tran Van P."/>
        </authorList>
    </citation>
    <scope>NUCLEOTIDE SEQUENCE</scope>
</reference>
<feature type="signal peptide" evidence="1">
    <location>
        <begin position="1"/>
        <end position="21"/>
    </location>
</feature>
<gene>
    <name evidence="2" type="ORF">OSB1V03_LOCUS14893</name>
</gene>
<name>A0A7R9L5Y3_9ACAR</name>
<protein>
    <submittedName>
        <fullName evidence="2">Uncharacterized protein</fullName>
    </submittedName>
</protein>
<proteinExistence type="predicted"/>
<feature type="chain" id="PRO_5036211115" evidence="1">
    <location>
        <begin position="22"/>
        <end position="258"/>
    </location>
</feature>